<evidence type="ECO:0000256" key="4">
    <source>
        <dbReference type="ARBA" id="ARBA00022759"/>
    </source>
</evidence>
<name>A0A7W9CGV5_9CAUL</name>
<keyword evidence="5" id="KW-0378">Hydrolase</keyword>
<dbReference type="InterPro" id="IPR012340">
    <property type="entry name" value="NA-bd_OB-fold"/>
</dbReference>
<keyword evidence="2" id="KW-0540">Nuclease</keyword>
<reference evidence="9 10" key="1">
    <citation type="submission" date="2020-08" db="EMBL/GenBank/DDBJ databases">
        <title>Genomic Encyclopedia of Type Strains, Phase IV (KMG-IV): sequencing the most valuable type-strain genomes for metagenomic binning, comparative biology and taxonomic classification.</title>
        <authorList>
            <person name="Goeker M."/>
        </authorList>
    </citation>
    <scope>NUCLEOTIDE SEQUENCE [LARGE SCALE GENOMIC DNA]</scope>
    <source>
        <strain evidence="9 10">DSM 4737</strain>
    </source>
</reference>
<evidence type="ECO:0000256" key="5">
    <source>
        <dbReference type="ARBA" id="ARBA00022801"/>
    </source>
</evidence>
<dbReference type="GO" id="GO:0004540">
    <property type="term" value="F:RNA nuclease activity"/>
    <property type="evidence" value="ECO:0007669"/>
    <property type="project" value="InterPro"/>
</dbReference>
<dbReference type="PANTHER" id="PTHR30001:SF1">
    <property type="entry name" value="RIBONUCLEASE E_G-LIKE PROTEIN, CHLOROPLASTIC"/>
    <property type="match status" value="1"/>
</dbReference>
<dbReference type="RefSeq" id="WP_183212345.1">
    <property type="nucleotide sequence ID" value="NZ_JACHOR010000002.1"/>
</dbReference>
<evidence type="ECO:0000256" key="7">
    <source>
        <dbReference type="ARBA" id="ARBA00022884"/>
    </source>
</evidence>
<dbReference type="Proteomes" id="UP000545037">
    <property type="component" value="Unassembled WGS sequence"/>
</dbReference>
<protein>
    <recommendedName>
        <fullName evidence="8">RNA-binding protein AU-1/Ribonuclease E/G domain-containing protein</fullName>
    </recommendedName>
</protein>
<evidence type="ECO:0000313" key="9">
    <source>
        <dbReference type="EMBL" id="MBB5745354.1"/>
    </source>
</evidence>
<evidence type="ECO:0000256" key="3">
    <source>
        <dbReference type="ARBA" id="ARBA00022723"/>
    </source>
</evidence>
<comment type="cofactor">
    <cofactor evidence="1">
        <name>Mg(2+)</name>
        <dbReference type="ChEBI" id="CHEBI:18420"/>
    </cofactor>
</comment>
<dbReference type="GO" id="GO:0005737">
    <property type="term" value="C:cytoplasm"/>
    <property type="evidence" value="ECO:0007669"/>
    <property type="project" value="TreeGrafter"/>
</dbReference>
<evidence type="ECO:0000256" key="6">
    <source>
        <dbReference type="ARBA" id="ARBA00022842"/>
    </source>
</evidence>
<dbReference type="GO" id="GO:0006364">
    <property type="term" value="P:rRNA processing"/>
    <property type="evidence" value="ECO:0007669"/>
    <property type="project" value="TreeGrafter"/>
</dbReference>
<keyword evidence="4" id="KW-0255">Endonuclease</keyword>
<keyword evidence="3" id="KW-0479">Metal-binding</keyword>
<accession>A0A7W9CGV5</accession>
<dbReference type="EMBL" id="JACHOR010000002">
    <property type="protein sequence ID" value="MBB5745354.1"/>
    <property type="molecule type" value="Genomic_DNA"/>
</dbReference>
<dbReference type="InterPro" id="IPR004659">
    <property type="entry name" value="RNase_E/G"/>
</dbReference>
<feature type="domain" description="RNA-binding protein AU-1/Ribonuclease E/G" evidence="8">
    <location>
        <begin position="148"/>
        <end position="253"/>
    </location>
</feature>
<dbReference type="SUPFAM" id="SSF50249">
    <property type="entry name" value="Nucleic acid-binding proteins"/>
    <property type="match status" value="1"/>
</dbReference>
<keyword evidence="7" id="KW-0694">RNA-binding</keyword>
<gene>
    <name evidence="9" type="ORF">GGR13_000938</name>
</gene>
<evidence type="ECO:0000259" key="8">
    <source>
        <dbReference type="Pfam" id="PF10150"/>
    </source>
</evidence>
<dbReference type="PANTHER" id="PTHR30001">
    <property type="entry name" value="RIBONUCLEASE"/>
    <property type="match status" value="1"/>
</dbReference>
<sequence>MSDLEVFLDDTPGETRGVMVRNGRFERLLIQRDREPIAVRLGSRSVGRVVEINPGLGAAFLDLGAGSPAFLPLPKGQQLAVGQKLDVIVVSEPRGTKGATLRLLGEGQGEPRLLQPGPDVATQLAALAPDAGLQTGLAAIRAGMEAAEEALSSRFLLSDLGLDLSVERTRAMITVDIDHDGTAGRKGRDRANLEGLRQAARLIRLKSWGGLVAIDLVGSVHDAKTIGAAARGAFGADPQIVYGPLNRFGVMQLAMPWRERPVSSSLLPDDTASGAETSAIALVREARATLLSNTTVPRYRVTCGTAEAAFAKAWLDQLGPRVGVVVDPALRAGEGSIQEG</sequence>
<keyword evidence="6" id="KW-0460">Magnesium</keyword>
<proteinExistence type="predicted"/>
<dbReference type="InterPro" id="IPR019307">
    <property type="entry name" value="RNA-bd_AU-1/RNase_E/G"/>
</dbReference>
<evidence type="ECO:0000256" key="2">
    <source>
        <dbReference type="ARBA" id="ARBA00022722"/>
    </source>
</evidence>
<dbReference type="Pfam" id="PF10150">
    <property type="entry name" value="RNase_E_G"/>
    <property type="match status" value="1"/>
</dbReference>
<dbReference type="AlphaFoldDB" id="A0A7W9CGV5"/>
<organism evidence="9 10">
    <name type="scientific">Brevundimonas variabilis</name>
    <dbReference type="NCBI Taxonomy" id="74312"/>
    <lineage>
        <taxon>Bacteria</taxon>
        <taxon>Pseudomonadati</taxon>
        <taxon>Pseudomonadota</taxon>
        <taxon>Alphaproteobacteria</taxon>
        <taxon>Caulobacterales</taxon>
        <taxon>Caulobacteraceae</taxon>
        <taxon>Brevundimonas</taxon>
    </lineage>
</organism>
<comment type="caution">
    <text evidence="9">The sequence shown here is derived from an EMBL/GenBank/DDBJ whole genome shotgun (WGS) entry which is preliminary data.</text>
</comment>
<evidence type="ECO:0000256" key="1">
    <source>
        <dbReference type="ARBA" id="ARBA00001946"/>
    </source>
</evidence>
<evidence type="ECO:0000313" key="10">
    <source>
        <dbReference type="Proteomes" id="UP000545037"/>
    </source>
</evidence>
<keyword evidence="10" id="KW-1185">Reference proteome</keyword>
<dbReference type="GO" id="GO:0003723">
    <property type="term" value="F:RNA binding"/>
    <property type="evidence" value="ECO:0007669"/>
    <property type="project" value="InterPro"/>
</dbReference>